<accession>K3W897</accession>
<keyword evidence="8" id="KW-1185">Reference proteome</keyword>
<dbReference type="EMBL" id="GL376626">
    <property type="status" value="NOT_ANNOTATED_CDS"/>
    <property type="molecule type" value="Genomic_DNA"/>
</dbReference>
<comment type="subcellular location">
    <subcellularLocation>
        <location evidence="1">Membrane</location>
        <topology evidence="1">Multi-pass membrane protein</topology>
    </subcellularLocation>
</comment>
<feature type="transmembrane region" description="Helical" evidence="5">
    <location>
        <begin position="38"/>
        <end position="60"/>
    </location>
</feature>
<feature type="transmembrane region" description="Helical" evidence="5">
    <location>
        <begin position="217"/>
        <end position="236"/>
    </location>
</feature>
<keyword evidence="2 5" id="KW-0812">Transmembrane</keyword>
<evidence type="ECO:0000256" key="1">
    <source>
        <dbReference type="ARBA" id="ARBA00004141"/>
    </source>
</evidence>
<protein>
    <recommendedName>
        <fullName evidence="9">UDP-N-acetylglucosamine transporter</fullName>
    </recommendedName>
</protein>
<sequence length="395" mass="43457">MGGMSLKHLAFVMLVLQNTALGIVSKYSRLVDGPKYKPGTVVFLVEAMKFLICFCVLCKLKNGDMQASVRSLRFEVFADTKGLKKMIVLAFLYAVQNMMALFAYDYVDVATYQIVYQLKIITTAMFMIVLLNRRFSFVQWCAMVTLMIGVAVCSYSRLPSAAKEEEIDHSALDSTRIIGISIVLGLAVNSGLAAAYFERVMKSHKSNTTMQTLDPLWVRNLQLSAVSIAVCTFDLLRNFGDVWTDGFFHGFHSMVWAVIFLQAVGGLTIAAVVRYSDNIVKNFGTSFSLIFSCIISNYMFDQTATFSFYMGVFLVVVSVFIYGDSRFAVKADAPSKSHAVAPSHQSHSHEIRIDTKTVESSASGSSSSTSYAAAGSGLRSHVTTRSIASFSVLSI</sequence>
<reference evidence="8" key="2">
    <citation type="submission" date="2010-04" db="EMBL/GenBank/DDBJ databases">
        <authorList>
            <person name="Buell R."/>
            <person name="Hamilton J."/>
            <person name="Hostetler J."/>
        </authorList>
    </citation>
    <scope>NUCLEOTIDE SEQUENCE [LARGE SCALE GENOMIC DNA]</scope>
    <source>
        <strain evidence="8">DAOM:BR144</strain>
    </source>
</reference>
<dbReference type="Proteomes" id="UP000019132">
    <property type="component" value="Unassembled WGS sequence"/>
</dbReference>
<dbReference type="NCBIfam" id="TIGR00803">
    <property type="entry name" value="nst"/>
    <property type="match status" value="1"/>
</dbReference>
<feature type="transmembrane region" description="Helical" evidence="5">
    <location>
        <begin position="306"/>
        <end position="323"/>
    </location>
</feature>
<evidence type="ECO:0000256" key="6">
    <source>
        <dbReference type="SAM" id="SignalP"/>
    </source>
</evidence>
<feature type="transmembrane region" description="Helical" evidence="5">
    <location>
        <begin position="282"/>
        <end position="300"/>
    </location>
</feature>
<dbReference type="InterPro" id="IPR007271">
    <property type="entry name" value="Nuc_sug_transpt"/>
</dbReference>
<organism evidence="7 8">
    <name type="scientific">Globisporangium ultimum (strain ATCC 200006 / CBS 805.95 / DAOM BR144)</name>
    <name type="common">Pythium ultimum</name>
    <dbReference type="NCBI Taxonomy" id="431595"/>
    <lineage>
        <taxon>Eukaryota</taxon>
        <taxon>Sar</taxon>
        <taxon>Stramenopiles</taxon>
        <taxon>Oomycota</taxon>
        <taxon>Peronosporomycetes</taxon>
        <taxon>Pythiales</taxon>
        <taxon>Pythiaceae</taxon>
        <taxon>Globisporangium</taxon>
    </lineage>
</organism>
<reference evidence="7" key="3">
    <citation type="submission" date="2015-02" db="UniProtKB">
        <authorList>
            <consortium name="EnsemblProtists"/>
        </authorList>
    </citation>
    <scope>IDENTIFICATION</scope>
    <source>
        <strain evidence="7">DAOM BR144</strain>
    </source>
</reference>
<keyword evidence="4 5" id="KW-0472">Membrane</keyword>
<dbReference type="AlphaFoldDB" id="K3W897"/>
<dbReference type="Pfam" id="PF04142">
    <property type="entry name" value="Nuc_sug_transp"/>
    <property type="match status" value="1"/>
</dbReference>
<dbReference type="GO" id="GO:0015165">
    <property type="term" value="F:pyrimidine nucleotide-sugar transmembrane transporter activity"/>
    <property type="evidence" value="ECO:0007669"/>
    <property type="project" value="InterPro"/>
</dbReference>
<evidence type="ECO:0000256" key="2">
    <source>
        <dbReference type="ARBA" id="ARBA00022692"/>
    </source>
</evidence>
<keyword evidence="3 5" id="KW-1133">Transmembrane helix</keyword>
<evidence type="ECO:0000256" key="4">
    <source>
        <dbReference type="ARBA" id="ARBA00023136"/>
    </source>
</evidence>
<feature type="signal peptide" evidence="6">
    <location>
        <begin position="1"/>
        <end position="22"/>
    </location>
</feature>
<feature type="transmembrane region" description="Helical" evidence="5">
    <location>
        <begin position="177"/>
        <end position="197"/>
    </location>
</feature>
<dbReference type="PANTHER" id="PTHR10231">
    <property type="entry name" value="NUCLEOTIDE-SUGAR TRANSMEMBRANE TRANSPORTER"/>
    <property type="match status" value="1"/>
</dbReference>
<feature type="chain" id="PRO_5003870792" description="UDP-N-acetylglucosamine transporter" evidence="6">
    <location>
        <begin position="23"/>
        <end position="395"/>
    </location>
</feature>
<evidence type="ECO:0000313" key="7">
    <source>
        <dbReference type="EnsemblProtists" id="PYU1_T001188"/>
    </source>
</evidence>
<evidence type="ECO:0000256" key="3">
    <source>
        <dbReference type="ARBA" id="ARBA00022989"/>
    </source>
</evidence>
<reference evidence="8" key="1">
    <citation type="journal article" date="2010" name="Genome Biol.">
        <title>Genome sequence of the necrotrophic plant pathogen Pythium ultimum reveals original pathogenicity mechanisms and effector repertoire.</title>
        <authorList>
            <person name="Levesque C.A."/>
            <person name="Brouwer H."/>
            <person name="Cano L."/>
            <person name="Hamilton J.P."/>
            <person name="Holt C."/>
            <person name="Huitema E."/>
            <person name="Raffaele S."/>
            <person name="Robideau G.P."/>
            <person name="Thines M."/>
            <person name="Win J."/>
            <person name="Zerillo M.M."/>
            <person name="Beakes G.W."/>
            <person name="Boore J.L."/>
            <person name="Busam D."/>
            <person name="Dumas B."/>
            <person name="Ferriera S."/>
            <person name="Fuerstenberg S.I."/>
            <person name="Gachon C.M."/>
            <person name="Gaulin E."/>
            <person name="Govers F."/>
            <person name="Grenville-Briggs L."/>
            <person name="Horner N."/>
            <person name="Hostetler J."/>
            <person name="Jiang R.H."/>
            <person name="Johnson J."/>
            <person name="Krajaejun T."/>
            <person name="Lin H."/>
            <person name="Meijer H.J."/>
            <person name="Moore B."/>
            <person name="Morris P."/>
            <person name="Phuntmart V."/>
            <person name="Puiu D."/>
            <person name="Shetty J."/>
            <person name="Stajich J.E."/>
            <person name="Tripathy S."/>
            <person name="Wawra S."/>
            <person name="van West P."/>
            <person name="Whitty B.R."/>
            <person name="Coutinho P.M."/>
            <person name="Henrissat B."/>
            <person name="Martin F."/>
            <person name="Thomas P.D."/>
            <person name="Tyler B.M."/>
            <person name="De Vries R.P."/>
            <person name="Kamoun S."/>
            <person name="Yandell M."/>
            <person name="Tisserat N."/>
            <person name="Buell C.R."/>
        </authorList>
    </citation>
    <scope>NUCLEOTIDE SEQUENCE</scope>
    <source>
        <strain evidence="8">DAOM:BR144</strain>
    </source>
</reference>
<dbReference type="EnsemblProtists" id="PYU1_T001188">
    <property type="protein sequence ID" value="PYU1_T001188"/>
    <property type="gene ID" value="PYU1_G001188"/>
</dbReference>
<dbReference type="GO" id="GO:0000139">
    <property type="term" value="C:Golgi membrane"/>
    <property type="evidence" value="ECO:0007669"/>
    <property type="project" value="InterPro"/>
</dbReference>
<dbReference type="FunCoup" id="K3W897">
    <property type="interactions" value="15"/>
</dbReference>
<feature type="transmembrane region" description="Helical" evidence="5">
    <location>
        <begin position="256"/>
        <end position="275"/>
    </location>
</feature>
<feature type="transmembrane region" description="Helical" evidence="5">
    <location>
        <begin position="110"/>
        <end position="130"/>
    </location>
</feature>
<evidence type="ECO:0008006" key="9">
    <source>
        <dbReference type="Google" id="ProtNLM"/>
    </source>
</evidence>
<name>K3W897_GLOUD</name>
<evidence type="ECO:0000256" key="5">
    <source>
        <dbReference type="SAM" id="Phobius"/>
    </source>
</evidence>
<keyword evidence="6" id="KW-0732">Signal</keyword>
<dbReference type="eggNOG" id="KOG2234">
    <property type="taxonomic scope" value="Eukaryota"/>
</dbReference>
<dbReference type="PIRSF" id="PIRSF005799">
    <property type="entry name" value="UDP-gal_transpt"/>
    <property type="match status" value="1"/>
</dbReference>
<evidence type="ECO:0000313" key="8">
    <source>
        <dbReference type="Proteomes" id="UP000019132"/>
    </source>
</evidence>
<dbReference type="HOGENOM" id="CLU_024645_1_3_1"/>
<dbReference type="InterPro" id="IPR037185">
    <property type="entry name" value="EmrE-like"/>
</dbReference>
<dbReference type="OMA" id="KCYVIAS"/>
<dbReference type="VEuPathDB" id="FungiDB:PYU1_G001188"/>
<feature type="transmembrane region" description="Helical" evidence="5">
    <location>
        <begin position="137"/>
        <end position="157"/>
    </location>
</feature>
<feature type="transmembrane region" description="Helical" evidence="5">
    <location>
        <begin position="86"/>
        <end position="104"/>
    </location>
</feature>
<proteinExistence type="predicted"/>
<dbReference type="InParanoid" id="K3W897"/>
<dbReference type="SUPFAM" id="SSF103481">
    <property type="entry name" value="Multidrug resistance efflux transporter EmrE"/>
    <property type="match status" value="1"/>
</dbReference>